<name>A0A9P6C6D8_9AGAR</name>
<evidence type="ECO:0000313" key="7">
    <source>
        <dbReference type="EMBL" id="KAF9450083.1"/>
    </source>
</evidence>
<dbReference type="PANTHER" id="PTHR31123">
    <property type="entry name" value="ACCUMULATION OF DYADS PROTEIN 2-RELATED"/>
    <property type="match status" value="1"/>
</dbReference>
<sequence>MSENKDIEYGHNLEYATGQQKHTRYNRMANPMPSLHTRGVQTPNMIIGMSVFSGGLLMLLVGIWEIPHGDVCGATAFGLYLIVWFMVTVMFIWNGMASINKAGGILGLIDGLIAFYIGLSMMLSAEKTAIIHLPLGDWSEA</sequence>
<evidence type="ECO:0000256" key="6">
    <source>
        <dbReference type="SAM" id="Phobius"/>
    </source>
</evidence>
<dbReference type="GO" id="GO:0005886">
    <property type="term" value="C:plasma membrane"/>
    <property type="evidence" value="ECO:0007669"/>
    <property type="project" value="TreeGrafter"/>
</dbReference>
<dbReference type="Proteomes" id="UP000807342">
    <property type="component" value="Unassembled WGS sequence"/>
</dbReference>
<dbReference type="GO" id="GO:0015123">
    <property type="term" value="F:acetate transmembrane transporter activity"/>
    <property type="evidence" value="ECO:0007669"/>
    <property type="project" value="TreeGrafter"/>
</dbReference>
<dbReference type="AlphaFoldDB" id="A0A9P6C6D8"/>
<reference evidence="7" key="1">
    <citation type="submission" date="2020-11" db="EMBL/GenBank/DDBJ databases">
        <authorList>
            <consortium name="DOE Joint Genome Institute"/>
            <person name="Ahrendt S."/>
            <person name="Riley R."/>
            <person name="Andreopoulos W."/>
            <person name="Labutti K."/>
            <person name="Pangilinan J."/>
            <person name="Ruiz-Duenas F.J."/>
            <person name="Barrasa J.M."/>
            <person name="Sanchez-Garcia M."/>
            <person name="Camarero S."/>
            <person name="Miyauchi S."/>
            <person name="Serrano A."/>
            <person name="Linde D."/>
            <person name="Babiker R."/>
            <person name="Drula E."/>
            <person name="Ayuso-Fernandez I."/>
            <person name="Pacheco R."/>
            <person name="Padilla G."/>
            <person name="Ferreira P."/>
            <person name="Barriuso J."/>
            <person name="Kellner H."/>
            <person name="Castanera R."/>
            <person name="Alfaro M."/>
            <person name="Ramirez L."/>
            <person name="Pisabarro A.G."/>
            <person name="Kuo A."/>
            <person name="Tritt A."/>
            <person name="Lipzen A."/>
            <person name="He G."/>
            <person name="Yan M."/>
            <person name="Ng V."/>
            <person name="Cullen D."/>
            <person name="Martin F."/>
            <person name="Rosso M.-N."/>
            <person name="Henrissat B."/>
            <person name="Hibbett D."/>
            <person name="Martinez A.T."/>
            <person name="Grigoriev I.V."/>
        </authorList>
    </citation>
    <scope>NUCLEOTIDE SEQUENCE</scope>
    <source>
        <strain evidence="7">MF-IS2</strain>
    </source>
</reference>
<protein>
    <submittedName>
        <fullName evidence="7">Uncharacterized protein</fullName>
    </submittedName>
</protein>
<evidence type="ECO:0000256" key="4">
    <source>
        <dbReference type="ARBA" id="ARBA00022989"/>
    </source>
</evidence>
<comment type="caution">
    <text evidence="7">The sequence shown here is derived from an EMBL/GenBank/DDBJ whole genome shotgun (WGS) entry which is preliminary data.</text>
</comment>
<evidence type="ECO:0000313" key="8">
    <source>
        <dbReference type="Proteomes" id="UP000807342"/>
    </source>
</evidence>
<dbReference type="PANTHER" id="PTHR31123:SF1">
    <property type="entry name" value="ACCUMULATION OF DYADS PROTEIN 2-RELATED"/>
    <property type="match status" value="1"/>
</dbReference>
<organism evidence="7 8">
    <name type="scientific">Macrolepiota fuliginosa MF-IS2</name>
    <dbReference type="NCBI Taxonomy" id="1400762"/>
    <lineage>
        <taxon>Eukaryota</taxon>
        <taxon>Fungi</taxon>
        <taxon>Dikarya</taxon>
        <taxon>Basidiomycota</taxon>
        <taxon>Agaricomycotina</taxon>
        <taxon>Agaricomycetes</taxon>
        <taxon>Agaricomycetidae</taxon>
        <taxon>Agaricales</taxon>
        <taxon>Agaricineae</taxon>
        <taxon>Agaricaceae</taxon>
        <taxon>Macrolepiota</taxon>
    </lineage>
</organism>
<keyword evidence="3 6" id="KW-0812">Transmembrane</keyword>
<dbReference type="InterPro" id="IPR000791">
    <property type="entry name" value="Gpr1/Fun34/SatP-like"/>
</dbReference>
<feature type="transmembrane region" description="Helical" evidence="6">
    <location>
        <begin position="71"/>
        <end position="93"/>
    </location>
</feature>
<evidence type="ECO:0000256" key="2">
    <source>
        <dbReference type="ARBA" id="ARBA00005587"/>
    </source>
</evidence>
<evidence type="ECO:0000256" key="3">
    <source>
        <dbReference type="ARBA" id="ARBA00022692"/>
    </source>
</evidence>
<evidence type="ECO:0000256" key="5">
    <source>
        <dbReference type="ARBA" id="ARBA00023136"/>
    </source>
</evidence>
<proteinExistence type="inferred from homology"/>
<dbReference type="OrthoDB" id="3648309at2759"/>
<dbReference type="Pfam" id="PF01184">
    <property type="entry name" value="Gpr1_Fun34_YaaH"/>
    <property type="match status" value="1"/>
</dbReference>
<keyword evidence="8" id="KW-1185">Reference proteome</keyword>
<comment type="similarity">
    <text evidence="2">Belongs to the acetate uptake transporter (AceTr) (TC 2.A.96) family.</text>
</comment>
<keyword evidence="5 6" id="KW-0472">Membrane</keyword>
<keyword evidence="4 6" id="KW-1133">Transmembrane helix</keyword>
<dbReference type="InterPro" id="IPR051633">
    <property type="entry name" value="AceTr"/>
</dbReference>
<gene>
    <name evidence="7" type="ORF">P691DRAFT_789928</name>
</gene>
<feature type="transmembrane region" description="Helical" evidence="6">
    <location>
        <begin position="45"/>
        <end position="64"/>
    </location>
</feature>
<accession>A0A9P6C6D8</accession>
<comment type="subcellular location">
    <subcellularLocation>
        <location evidence="1">Membrane</location>
        <topology evidence="1">Multi-pass membrane protein</topology>
    </subcellularLocation>
</comment>
<dbReference type="EMBL" id="MU151113">
    <property type="protein sequence ID" value="KAF9450083.1"/>
    <property type="molecule type" value="Genomic_DNA"/>
</dbReference>
<evidence type="ECO:0000256" key="1">
    <source>
        <dbReference type="ARBA" id="ARBA00004141"/>
    </source>
</evidence>
<feature type="transmembrane region" description="Helical" evidence="6">
    <location>
        <begin position="105"/>
        <end position="125"/>
    </location>
</feature>